<gene>
    <name evidence="3" type="ORF">TAO_0500</name>
</gene>
<sequence>MKILISITLMIFSSALIAETAIPSGKPIKNFSGSGFDPSSSMNAYKRYGTPYSDDLPKDPYGRFGTPYSQDLINKPYGRYGSPYNSGSSSPYQRYSPER</sequence>
<keyword evidence="2" id="KW-0732">Signal</keyword>
<dbReference type="AlphaFoldDB" id="A0A1Q2SL71"/>
<name>A0A1Q2SL71_9GAMM</name>
<protein>
    <submittedName>
        <fullName evidence="3">Hypothetical conserved protein</fullName>
    </submittedName>
</protein>
<feature type="region of interest" description="Disordered" evidence="1">
    <location>
        <begin position="47"/>
        <end position="99"/>
    </location>
</feature>
<evidence type="ECO:0000313" key="3">
    <source>
        <dbReference type="EMBL" id="BAW79870.1"/>
    </source>
</evidence>
<dbReference type="RefSeq" id="WP_145955140.1">
    <property type="nucleotide sequence ID" value="NZ_AP014836.1"/>
</dbReference>
<dbReference type="KEGG" id="ntt:TAO_0500"/>
<organism evidence="3 4">
    <name type="scientific">Candidatus Nitrosoglobus terrae</name>
    <dbReference type="NCBI Taxonomy" id="1630141"/>
    <lineage>
        <taxon>Bacteria</taxon>
        <taxon>Pseudomonadati</taxon>
        <taxon>Pseudomonadota</taxon>
        <taxon>Gammaproteobacteria</taxon>
        <taxon>Chromatiales</taxon>
        <taxon>Chromatiaceae</taxon>
        <taxon>Candidatus Nitrosoglobus</taxon>
    </lineage>
</organism>
<feature type="signal peptide" evidence="2">
    <location>
        <begin position="1"/>
        <end position="18"/>
    </location>
</feature>
<dbReference type="Proteomes" id="UP000243679">
    <property type="component" value="Chromosome"/>
</dbReference>
<feature type="compositionally biased region" description="Low complexity" evidence="1">
    <location>
        <begin position="76"/>
        <end position="92"/>
    </location>
</feature>
<keyword evidence="4" id="KW-1185">Reference proteome</keyword>
<proteinExistence type="predicted"/>
<evidence type="ECO:0000256" key="1">
    <source>
        <dbReference type="SAM" id="MobiDB-lite"/>
    </source>
</evidence>
<evidence type="ECO:0000313" key="4">
    <source>
        <dbReference type="Proteomes" id="UP000243679"/>
    </source>
</evidence>
<dbReference type="EMBL" id="AP014836">
    <property type="protein sequence ID" value="BAW79870.1"/>
    <property type="molecule type" value="Genomic_DNA"/>
</dbReference>
<accession>A0A1Q2SL71</accession>
<reference evidence="3 4" key="1">
    <citation type="journal article" date="2017" name="ISME J.">
        <title>An acid-tolerant ammonia-oxidizing ?-proteobacterium from soil.</title>
        <authorList>
            <person name="Hayatsu M."/>
            <person name="Tago K."/>
            <person name="Uchiyama I."/>
            <person name="Toyoda A."/>
            <person name="Wang Y."/>
            <person name="Shimomura Y."/>
            <person name="Okubo T."/>
            <person name="Kurisu F."/>
            <person name="Hirono Y."/>
            <person name="Nonaka K."/>
            <person name="Akiyama H."/>
            <person name="Itoh T."/>
            <person name="Takami H."/>
        </authorList>
    </citation>
    <scope>NUCLEOTIDE SEQUENCE [LARGE SCALE GENOMIC DNA]</scope>
    <source>
        <strain evidence="3 4">TAO100</strain>
    </source>
</reference>
<evidence type="ECO:0000256" key="2">
    <source>
        <dbReference type="SAM" id="SignalP"/>
    </source>
</evidence>
<feature type="chain" id="PRO_5012817690" evidence="2">
    <location>
        <begin position="19"/>
        <end position="99"/>
    </location>
</feature>